<keyword evidence="2" id="KW-1185">Reference proteome</keyword>
<organism evidence="1 2">
    <name type="scientific">Hypoxylon rubiginosum</name>
    <dbReference type="NCBI Taxonomy" id="110542"/>
    <lineage>
        <taxon>Eukaryota</taxon>
        <taxon>Fungi</taxon>
        <taxon>Dikarya</taxon>
        <taxon>Ascomycota</taxon>
        <taxon>Pezizomycotina</taxon>
        <taxon>Sordariomycetes</taxon>
        <taxon>Xylariomycetidae</taxon>
        <taxon>Xylariales</taxon>
        <taxon>Hypoxylaceae</taxon>
        <taxon>Hypoxylon</taxon>
    </lineage>
</organism>
<sequence>MATRTFMYQAVAGYFIHDDEETGPHHPRAKTRLGMGLIDRTYDTDAIFDPERNKTQWERFLYFVEHQNQQEKGKVQYKIVFLIRHGQGYHNLKESQVGFRKWTDHWALKDTDGIIYWSDALLTGIGREQAKALNDFWRESIKNKTVPVPQKLYTSPLTRCLDTTKYTYSGLPGQEFKPVIKEKLRERNGKHTCDRRSTRSIISTNYPEYEIEAGFAEDDEEWRPDHRETEAEIADRVRQLLDDIFTNEDETIISFTAHSGLIRALYDVTGHKDVWVGAGAMVPVLIRAEEHTTVSKMYHDVYTYMNGWLGKWIALD</sequence>
<gene>
    <name evidence="1" type="ORF">F4821DRAFT_256571</name>
</gene>
<reference evidence="1 2" key="1">
    <citation type="journal article" date="2022" name="New Phytol.">
        <title>Ecological generalism drives hyperdiversity of secondary metabolite gene clusters in xylarialean endophytes.</title>
        <authorList>
            <person name="Franco M.E.E."/>
            <person name="Wisecaver J.H."/>
            <person name="Arnold A.E."/>
            <person name="Ju Y.M."/>
            <person name="Slot J.C."/>
            <person name="Ahrendt S."/>
            <person name="Moore L.P."/>
            <person name="Eastman K.E."/>
            <person name="Scott K."/>
            <person name="Konkel Z."/>
            <person name="Mondo S.J."/>
            <person name="Kuo A."/>
            <person name="Hayes R.D."/>
            <person name="Haridas S."/>
            <person name="Andreopoulos B."/>
            <person name="Riley R."/>
            <person name="LaButti K."/>
            <person name="Pangilinan J."/>
            <person name="Lipzen A."/>
            <person name="Amirebrahimi M."/>
            <person name="Yan J."/>
            <person name="Adam C."/>
            <person name="Keymanesh K."/>
            <person name="Ng V."/>
            <person name="Louie K."/>
            <person name="Northen T."/>
            <person name="Drula E."/>
            <person name="Henrissat B."/>
            <person name="Hsieh H.M."/>
            <person name="Youens-Clark K."/>
            <person name="Lutzoni F."/>
            <person name="Miadlikowska J."/>
            <person name="Eastwood D.C."/>
            <person name="Hamelin R.C."/>
            <person name="Grigoriev I.V."/>
            <person name="U'Ren J.M."/>
        </authorList>
    </citation>
    <scope>NUCLEOTIDE SEQUENCE [LARGE SCALE GENOMIC DNA]</scope>
    <source>
        <strain evidence="1 2">ER1909</strain>
    </source>
</reference>
<name>A0ACC0DBX5_9PEZI</name>
<protein>
    <submittedName>
        <fullName evidence="1">Phosphoglycerate mutase-like protein</fullName>
    </submittedName>
</protein>
<comment type="caution">
    <text evidence="1">The sequence shown here is derived from an EMBL/GenBank/DDBJ whole genome shotgun (WGS) entry which is preliminary data.</text>
</comment>
<evidence type="ECO:0000313" key="1">
    <source>
        <dbReference type="EMBL" id="KAI6090005.1"/>
    </source>
</evidence>
<dbReference type="EMBL" id="MU394293">
    <property type="protein sequence ID" value="KAI6090005.1"/>
    <property type="molecule type" value="Genomic_DNA"/>
</dbReference>
<dbReference type="Proteomes" id="UP001497680">
    <property type="component" value="Unassembled WGS sequence"/>
</dbReference>
<proteinExistence type="predicted"/>
<evidence type="ECO:0000313" key="2">
    <source>
        <dbReference type="Proteomes" id="UP001497680"/>
    </source>
</evidence>
<accession>A0ACC0DBX5</accession>